<reference evidence="2" key="1">
    <citation type="submission" date="2022-05" db="EMBL/GenBank/DDBJ databases">
        <authorList>
            <person name="Park J.-S."/>
        </authorList>
    </citation>
    <scope>NUCLEOTIDE SEQUENCE</scope>
    <source>
        <strain evidence="2">2012CJ41-6</strain>
    </source>
</reference>
<dbReference type="CDD" id="cd00586">
    <property type="entry name" value="4HBT"/>
    <property type="match status" value="1"/>
</dbReference>
<dbReference type="EMBL" id="JAMFMB010000011">
    <property type="protein sequence ID" value="MCL6284012.1"/>
    <property type="molecule type" value="Genomic_DNA"/>
</dbReference>
<dbReference type="InterPro" id="IPR050563">
    <property type="entry name" value="4-hydroxybenzoyl-CoA_TE"/>
</dbReference>
<accession>A0ABT0Q3K1</accession>
<dbReference type="Proteomes" id="UP001203880">
    <property type="component" value="Unassembled WGS sequence"/>
</dbReference>
<dbReference type="SUPFAM" id="SSF54637">
    <property type="entry name" value="Thioesterase/thiol ester dehydrase-isomerase"/>
    <property type="match status" value="1"/>
</dbReference>
<evidence type="ECO:0000256" key="1">
    <source>
        <dbReference type="ARBA" id="ARBA00022801"/>
    </source>
</evidence>
<dbReference type="Gene3D" id="3.10.129.10">
    <property type="entry name" value="Hotdog Thioesterase"/>
    <property type="match status" value="1"/>
</dbReference>
<organism evidence="2 3">
    <name type="scientific">Ruegeria spongiae</name>
    <dbReference type="NCBI Taxonomy" id="2942209"/>
    <lineage>
        <taxon>Bacteria</taxon>
        <taxon>Pseudomonadati</taxon>
        <taxon>Pseudomonadota</taxon>
        <taxon>Alphaproteobacteria</taxon>
        <taxon>Rhodobacterales</taxon>
        <taxon>Roseobacteraceae</taxon>
        <taxon>Ruegeria</taxon>
    </lineage>
</organism>
<dbReference type="Pfam" id="PF13279">
    <property type="entry name" value="4HBT_2"/>
    <property type="match status" value="1"/>
</dbReference>
<dbReference type="InterPro" id="IPR029069">
    <property type="entry name" value="HotDog_dom_sf"/>
</dbReference>
<dbReference type="RefSeq" id="WP_249709967.1">
    <property type="nucleotide sequence ID" value="NZ_JAMFMB010000011.1"/>
</dbReference>
<dbReference type="PANTHER" id="PTHR31793:SF37">
    <property type="entry name" value="ACYL-COA THIOESTER HYDROLASE YBGC"/>
    <property type="match status" value="1"/>
</dbReference>
<comment type="caution">
    <text evidence="2">The sequence shown here is derived from an EMBL/GenBank/DDBJ whole genome shotgun (WGS) entry which is preliminary data.</text>
</comment>
<evidence type="ECO:0000313" key="2">
    <source>
        <dbReference type="EMBL" id="MCL6284012.1"/>
    </source>
</evidence>
<sequence>MQDLILSLAEYPDPFWKRFKVTEDDLDGFHHVNNAVYLKWLDATVWEHTRAVGLSEQACIEMNRGMATVRHEIDYLSSAFLDDEVVVYNWVATNDGKLRASRRFQIARLGDGKTILRAKSDYVCTNLTTGRPTRMPDIFRTAYDVKIPNET</sequence>
<proteinExistence type="predicted"/>
<dbReference type="PANTHER" id="PTHR31793">
    <property type="entry name" value="4-HYDROXYBENZOYL-COA THIOESTERASE FAMILY MEMBER"/>
    <property type="match status" value="1"/>
</dbReference>
<protein>
    <submittedName>
        <fullName evidence="2">Acyl-CoA thioesterase</fullName>
    </submittedName>
</protein>
<keyword evidence="1" id="KW-0378">Hydrolase</keyword>
<name>A0ABT0Q3K1_9RHOB</name>
<evidence type="ECO:0000313" key="3">
    <source>
        <dbReference type="Proteomes" id="UP001203880"/>
    </source>
</evidence>
<keyword evidence="3" id="KW-1185">Reference proteome</keyword>
<gene>
    <name evidence="2" type="ORF">M3P21_10760</name>
</gene>